<feature type="region of interest" description="Disordered" evidence="1">
    <location>
        <begin position="913"/>
        <end position="942"/>
    </location>
</feature>
<keyword evidence="3" id="KW-1185">Reference proteome</keyword>
<name>A0ABQ9GKS7_9NEOP</name>
<accession>A0ABQ9GKS7</accession>
<dbReference type="Proteomes" id="UP001159363">
    <property type="component" value="Chromosome 10"/>
</dbReference>
<proteinExistence type="predicted"/>
<comment type="caution">
    <text evidence="2">The sequence shown here is derived from an EMBL/GenBank/DDBJ whole genome shotgun (WGS) entry which is preliminary data.</text>
</comment>
<sequence>MALAVRSPPIQTKEMVSLGQQHTLVKRFGEFITSELLRADEGEVGLVWNSAGVWWRGKREIPRRPAESGGGPAGNRTRFAWARCEARPHTPTGEGIHASKETCIAAERDCLAIVAVWSDGCLPRLPTQREARRGLTGPEGSSHPEMRQERDGSDGSPVSVFAVRGGASIPLLLPVPMILDCAGLGEGGGGSGRHGAKRTPAVGVFLRPCISLPLAGEGEMAFGRIVRTRREKEKLACVGKSGRVRWATPHDSARRCQVSLSISLFPPFFHPSVLASGVLGPARRLLQLRFDSRVVRRLGIFVLRARTPPCGRRPVLPRPFTQGSLYREQPILHEQFLYACRLLARHLHAGVARSAMFAPEAAGLGKTNSHDRRPLCCAPLVTLLCASRRVWESAPLARSTESDLSGQQAPNPRLASFTTGVLSSHDLWRIVGNCLADFLPACLPVPCLPLWEYCTYLCRDPRMCYACMSTSVGSVPESDCTTRARQCEPGLIPGGLARDFLMWESCRTMPLVGGFPRKISPPPPVFAFRPAPLSSRFTLIGSPDLDVRTRPNLFAHSPSRQLPGVLLFVPSWSKSCWQITPAGVVLPIHKALLCPVWAPRWWSRVAMETSVHTTRKLIQAPPYCITSGHKTPTARLPPRRSGFNPRPVHSEFLQVGVVPDDATGGRVFPLLLDSSATPYLTSSSTDGSLFIISAISFETYSGEQPRGHEFVARKEDRSISVVIARRIWFNSHDVRRRTRQRLCSRPLPCEQEAGFSRELADICPPPALAAINAVFNDVAIEKRPASSTSYWRDCALRGVVVVKKDKCSEKECHVFLTLVISLLVFYRSELLGSEASHTYIAFGVAIWKDQRTPSHAERTSSTCLLLSSYGATTLALRRRSFYPRIIKVGLRKWKIVTDSRELSVARAYSQTSRSFSTSPFPPRGPTHSRLLAPSPGKPVDDW</sequence>
<evidence type="ECO:0000313" key="2">
    <source>
        <dbReference type="EMBL" id="KAJ8872603.1"/>
    </source>
</evidence>
<reference evidence="2 3" key="1">
    <citation type="submission" date="2023-02" db="EMBL/GenBank/DDBJ databases">
        <title>LHISI_Scaffold_Assembly.</title>
        <authorList>
            <person name="Stuart O.P."/>
            <person name="Cleave R."/>
            <person name="Magrath M.J.L."/>
            <person name="Mikheyev A.S."/>
        </authorList>
    </citation>
    <scope>NUCLEOTIDE SEQUENCE [LARGE SCALE GENOMIC DNA]</scope>
    <source>
        <strain evidence="2">Daus_M_001</strain>
        <tissue evidence="2">Leg muscle</tissue>
    </source>
</reference>
<gene>
    <name evidence="2" type="ORF">PR048_026209</name>
</gene>
<dbReference type="EMBL" id="JARBHB010000011">
    <property type="protein sequence ID" value="KAJ8872603.1"/>
    <property type="molecule type" value="Genomic_DNA"/>
</dbReference>
<evidence type="ECO:0000256" key="1">
    <source>
        <dbReference type="SAM" id="MobiDB-lite"/>
    </source>
</evidence>
<protein>
    <submittedName>
        <fullName evidence="2">Uncharacterized protein</fullName>
    </submittedName>
</protein>
<evidence type="ECO:0000313" key="3">
    <source>
        <dbReference type="Proteomes" id="UP001159363"/>
    </source>
</evidence>
<feature type="region of interest" description="Disordered" evidence="1">
    <location>
        <begin position="129"/>
        <end position="159"/>
    </location>
</feature>
<organism evidence="2 3">
    <name type="scientific">Dryococelus australis</name>
    <dbReference type="NCBI Taxonomy" id="614101"/>
    <lineage>
        <taxon>Eukaryota</taxon>
        <taxon>Metazoa</taxon>
        <taxon>Ecdysozoa</taxon>
        <taxon>Arthropoda</taxon>
        <taxon>Hexapoda</taxon>
        <taxon>Insecta</taxon>
        <taxon>Pterygota</taxon>
        <taxon>Neoptera</taxon>
        <taxon>Polyneoptera</taxon>
        <taxon>Phasmatodea</taxon>
        <taxon>Verophasmatodea</taxon>
        <taxon>Anareolatae</taxon>
        <taxon>Phasmatidae</taxon>
        <taxon>Eurycanthinae</taxon>
        <taxon>Dryococelus</taxon>
    </lineage>
</organism>
<feature type="compositionally biased region" description="Basic and acidic residues" evidence="1">
    <location>
        <begin position="142"/>
        <end position="153"/>
    </location>
</feature>